<dbReference type="InterPro" id="IPR039657">
    <property type="entry name" value="Dimethylallyltransferase"/>
</dbReference>
<feature type="region of interest" description="Interaction with substrate tRNA" evidence="10">
    <location>
        <begin position="47"/>
        <end position="50"/>
    </location>
</feature>
<dbReference type="PANTHER" id="PTHR11088">
    <property type="entry name" value="TRNA DIMETHYLALLYLTRANSFERASE"/>
    <property type="match status" value="1"/>
</dbReference>
<comment type="caution">
    <text evidence="10">Lacks conserved residue(s) required for the propagation of feature annotation.</text>
</comment>
<proteinExistence type="inferred from homology"/>
<keyword evidence="15" id="KW-1185">Reference proteome</keyword>
<accession>A0A2U3DAF0</accession>
<keyword evidence="7 10" id="KW-0067">ATP-binding</keyword>
<dbReference type="AlphaFoldDB" id="A0A2U3DAF0"/>
<dbReference type="SUPFAM" id="SSF52540">
    <property type="entry name" value="P-loop containing nucleoside triphosphate hydrolases"/>
    <property type="match status" value="2"/>
</dbReference>
<dbReference type="Proteomes" id="UP000245380">
    <property type="component" value="Unassembled WGS sequence"/>
</dbReference>
<dbReference type="GO" id="GO:0006400">
    <property type="term" value="P:tRNA modification"/>
    <property type="evidence" value="ECO:0007669"/>
    <property type="project" value="TreeGrafter"/>
</dbReference>
<dbReference type="Gene3D" id="1.10.20.140">
    <property type="match status" value="1"/>
</dbReference>
<keyword evidence="4 10" id="KW-0808">Transferase</keyword>
<dbReference type="InterPro" id="IPR027417">
    <property type="entry name" value="P-loop_NTPase"/>
</dbReference>
<dbReference type="InterPro" id="IPR018022">
    <property type="entry name" value="IPT"/>
</dbReference>
<protein>
    <recommendedName>
        <fullName evidence="10">tRNA dimethylallyltransferase</fullName>
        <ecNumber evidence="10">2.5.1.75</ecNumber>
    </recommendedName>
    <alternativeName>
        <fullName evidence="10">Dimethylallyl diphosphate:tRNA dimethylallyltransferase</fullName>
        <shortName evidence="10">DMAPP:tRNA dimethylallyltransferase</shortName>
        <shortName evidence="10">DMATase</shortName>
    </alternativeName>
    <alternativeName>
        <fullName evidence="10">Isopentenyl-diphosphate:tRNA isopentenyltransferase</fullName>
        <shortName evidence="10">IPP transferase</shortName>
        <shortName evidence="10">IPPT</shortName>
        <shortName evidence="10">IPTase</shortName>
    </alternativeName>
</protein>
<evidence type="ECO:0000256" key="5">
    <source>
        <dbReference type="ARBA" id="ARBA00022694"/>
    </source>
</evidence>
<comment type="caution">
    <text evidence="14">The sequence shown here is derived from an EMBL/GenBank/DDBJ whole genome shotgun (WGS) entry which is preliminary data.</text>
</comment>
<dbReference type="FunFam" id="1.10.20.140:FF:000001">
    <property type="entry name" value="tRNA dimethylallyltransferase"/>
    <property type="match status" value="1"/>
</dbReference>
<evidence type="ECO:0000256" key="2">
    <source>
        <dbReference type="ARBA" id="ARBA00003213"/>
    </source>
</evidence>
<evidence type="ECO:0000256" key="4">
    <source>
        <dbReference type="ARBA" id="ARBA00022679"/>
    </source>
</evidence>
<evidence type="ECO:0000256" key="7">
    <source>
        <dbReference type="ARBA" id="ARBA00022840"/>
    </source>
</evidence>
<evidence type="ECO:0000256" key="11">
    <source>
        <dbReference type="RuleBase" id="RU003783"/>
    </source>
</evidence>
<gene>
    <name evidence="10" type="primary">miaA</name>
    <name evidence="14" type="ORF">BM613_04855</name>
</gene>
<feature type="site" description="Interaction with substrate tRNA" evidence="10">
    <location>
        <position position="113"/>
    </location>
</feature>
<evidence type="ECO:0000313" key="14">
    <source>
        <dbReference type="EMBL" id="PWI58256.1"/>
    </source>
</evidence>
<evidence type="ECO:0000313" key="15">
    <source>
        <dbReference type="Proteomes" id="UP000245380"/>
    </source>
</evidence>
<comment type="catalytic activity">
    <reaction evidence="9 10 11">
        <text>adenosine(37) in tRNA + dimethylallyl diphosphate = N(6)-dimethylallyladenosine(37) in tRNA + diphosphate</text>
        <dbReference type="Rhea" id="RHEA:26482"/>
        <dbReference type="Rhea" id="RHEA-COMP:10162"/>
        <dbReference type="Rhea" id="RHEA-COMP:10375"/>
        <dbReference type="ChEBI" id="CHEBI:33019"/>
        <dbReference type="ChEBI" id="CHEBI:57623"/>
        <dbReference type="ChEBI" id="CHEBI:74411"/>
        <dbReference type="ChEBI" id="CHEBI:74415"/>
        <dbReference type="EC" id="2.5.1.75"/>
    </reaction>
</comment>
<evidence type="ECO:0000256" key="10">
    <source>
        <dbReference type="HAMAP-Rule" id="MF_00185"/>
    </source>
</evidence>
<evidence type="ECO:0000256" key="8">
    <source>
        <dbReference type="ARBA" id="ARBA00022842"/>
    </source>
</evidence>
<sequence>MVYVRGRERVRERSIPIVCLVGPTAVGKTWLSLEIAERLRGEIVSADSMQVYRKMDIGTAKLPFGERRGITHYMIDVVEPTEVFTAYDYTTMARPLLKEIYTREKLPLLVGGTGLYVRALVDHLDFTKAARDEVLRDRLGKIAEEQGAEILHGQLQQLDPDAAAKIHPNDHKRLIRALEIVTLTGKPLAKNYDRRESPFIPLFIGLTMERTELYARIDKRVDEMIEKGLVQEVEGLLAYGCTAQHTSMQAIGYKELVEYIHGQMNFEDAVAKIKQASRRYAKRQLSWFRADPRIQWYTFAEGDMIQSISDLLDQIQHHMAAYR</sequence>
<comment type="cofactor">
    <cofactor evidence="1 10">
        <name>Mg(2+)</name>
        <dbReference type="ChEBI" id="CHEBI:18420"/>
    </cofactor>
</comment>
<dbReference type="Pfam" id="PF01715">
    <property type="entry name" value="IPPT"/>
    <property type="match status" value="1"/>
</dbReference>
<evidence type="ECO:0000256" key="13">
    <source>
        <dbReference type="RuleBase" id="RU003785"/>
    </source>
</evidence>
<comment type="function">
    <text evidence="2 10 12">Catalyzes the transfer of a dimethylallyl group onto the adenine at position 37 in tRNAs that read codons beginning with uridine, leading to the formation of N6-(dimethylallyl)adenosine (i(6)A).</text>
</comment>
<dbReference type="OrthoDB" id="9776390at2"/>
<feature type="binding site" evidence="10">
    <location>
        <begin position="24"/>
        <end position="29"/>
    </location>
    <ligand>
        <name>substrate</name>
    </ligand>
</feature>
<keyword evidence="6 10" id="KW-0547">Nucleotide-binding</keyword>
<evidence type="ECO:0000256" key="9">
    <source>
        <dbReference type="ARBA" id="ARBA00049563"/>
    </source>
</evidence>
<dbReference type="GO" id="GO:0005524">
    <property type="term" value="F:ATP binding"/>
    <property type="evidence" value="ECO:0007669"/>
    <property type="project" value="UniProtKB-UniRule"/>
</dbReference>
<dbReference type="HAMAP" id="MF_00185">
    <property type="entry name" value="IPP_trans"/>
    <property type="match status" value="1"/>
</dbReference>
<keyword evidence="8 10" id="KW-0460">Magnesium</keyword>
<evidence type="ECO:0000256" key="3">
    <source>
        <dbReference type="ARBA" id="ARBA00005842"/>
    </source>
</evidence>
<organism evidence="14 15">
    <name type="scientific">Sulfoacidibacillus thermotolerans</name>
    <name type="common">Acidibacillus sulfuroxidans</name>
    <dbReference type="NCBI Taxonomy" id="1765684"/>
    <lineage>
        <taxon>Bacteria</taxon>
        <taxon>Bacillati</taxon>
        <taxon>Bacillota</taxon>
        <taxon>Bacilli</taxon>
        <taxon>Bacillales</taxon>
        <taxon>Alicyclobacillaceae</taxon>
        <taxon>Sulfoacidibacillus</taxon>
    </lineage>
</organism>
<dbReference type="NCBIfam" id="TIGR00174">
    <property type="entry name" value="miaA"/>
    <property type="match status" value="1"/>
</dbReference>
<comment type="subunit">
    <text evidence="10">Monomer.</text>
</comment>
<reference evidence="14 15" key="1">
    <citation type="submission" date="2016-11" db="EMBL/GenBank/DDBJ databases">
        <title>Comparative genomics of Acidibacillus ferroxidans species.</title>
        <authorList>
            <person name="Oliveira G."/>
            <person name="Nunes G."/>
            <person name="Oliveira R."/>
            <person name="Araujo F."/>
            <person name="Salim A."/>
            <person name="Scholte L."/>
            <person name="Morais D."/>
            <person name="Nancucheo I."/>
            <person name="Johnson D.B."/>
            <person name="Grail B."/>
            <person name="Bittencourt J."/>
            <person name="Valadares R."/>
        </authorList>
    </citation>
    <scope>NUCLEOTIDE SEQUENCE [LARGE SCALE GENOMIC DNA]</scope>
    <source>
        <strain evidence="14 15">Y002</strain>
    </source>
</reference>
<dbReference type="Gene3D" id="3.40.50.300">
    <property type="entry name" value="P-loop containing nucleotide triphosphate hydrolases"/>
    <property type="match status" value="1"/>
</dbReference>
<dbReference type="EC" id="2.5.1.75" evidence="10"/>
<evidence type="ECO:0000256" key="12">
    <source>
        <dbReference type="RuleBase" id="RU003784"/>
    </source>
</evidence>
<evidence type="ECO:0000256" key="1">
    <source>
        <dbReference type="ARBA" id="ARBA00001946"/>
    </source>
</evidence>
<evidence type="ECO:0000256" key="6">
    <source>
        <dbReference type="ARBA" id="ARBA00022741"/>
    </source>
</evidence>
<feature type="site" description="Interaction with substrate tRNA" evidence="10">
    <location>
        <position position="136"/>
    </location>
</feature>
<feature type="binding site" evidence="10">
    <location>
        <begin position="22"/>
        <end position="29"/>
    </location>
    <ligand>
        <name>ATP</name>
        <dbReference type="ChEBI" id="CHEBI:30616"/>
    </ligand>
</feature>
<name>A0A2U3DAF0_SULT2</name>
<comment type="similarity">
    <text evidence="3 10 13">Belongs to the IPP transferase family.</text>
</comment>
<dbReference type="GO" id="GO:0052381">
    <property type="term" value="F:tRNA dimethylallyltransferase activity"/>
    <property type="evidence" value="ECO:0007669"/>
    <property type="project" value="UniProtKB-UniRule"/>
</dbReference>
<dbReference type="EMBL" id="MPDK01000005">
    <property type="protein sequence ID" value="PWI58256.1"/>
    <property type="molecule type" value="Genomic_DNA"/>
</dbReference>
<dbReference type="PANTHER" id="PTHR11088:SF60">
    <property type="entry name" value="TRNA DIMETHYLALLYLTRANSFERASE"/>
    <property type="match status" value="1"/>
</dbReference>
<keyword evidence="5 10" id="KW-0819">tRNA processing</keyword>